<accession>A0A1W6Z640</accession>
<sequence length="86" mass="9414">MDILELLQWPAMAASLAAAWLVASTRKGKRNAGFWVFLLSNVLWIAWGWHDDAYALIALQVGLALTNIRGVFKTKATQPADASAET</sequence>
<keyword evidence="1" id="KW-0472">Membrane</keyword>
<feature type="transmembrane region" description="Helical" evidence="1">
    <location>
        <begin position="53"/>
        <end position="72"/>
    </location>
</feature>
<evidence type="ECO:0000256" key="1">
    <source>
        <dbReference type="SAM" id="Phobius"/>
    </source>
</evidence>
<evidence type="ECO:0000313" key="3">
    <source>
        <dbReference type="Proteomes" id="UP000194139"/>
    </source>
</evidence>
<organism evidence="2 3">
    <name type="scientific">Bordetella genomosp. 9</name>
    <dbReference type="NCBI Taxonomy" id="1416803"/>
    <lineage>
        <taxon>Bacteria</taxon>
        <taxon>Pseudomonadati</taxon>
        <taxon>Pseudomonadota</taxon>
        <taxon>Betaproteobacteria</taxon>
        <taxon>Burkholderiales</taxon>
        <taxon>Alcaligenaceae</taxon>
        <taxon>Bordetella</taxon>
    </lineage>
</organism>
<dbReference type="EMBL" id="CP021109">
    <property type="protein sequence ID" value="ARP88798.1"/>
    <property type="molecule type" value="Genomic_DNA"/>
</dbReference>
<name>A0A1W6Z640_9BORD</name>
<dbReference type="Proteomes" id="UP000194139">
    <property type="component" value="Chromosome"/>
</dbReference>
<keyword evidence="1" id="KW-0812">Transmembrane</keyword>
<dbReference type="AlphaFoldDB" id="A0A1W6Z640"/>
<reference evidence="2 3" key="1">
    <citation type="submission" date="2017-05" db="EMBL/GenBank/DDBJ databases">
        <title>Complete and WGS of Bordetella genogroups.</title>
        <authorList>
            <person name="Spilker T."/>
            <person name="LiPuma J."/>
        </authorList>
    </citation>
    <scope>NUCLEOTIDE SEQUENCE [LARGE SCALE GENOMIC DNA]</scope>
    <source>
        <strain evidence="2 3">AU17164</strain>
    </source>
</reference>
<gene>
    <name evidence="2" type="ORF">CAL13_17530</name>
</gene>
<protein>
    <recommendedName>
        <fullName evidence="4">Amino acid transporter</fullName>
    </recommendedName>
</protein>
<evidence type="ECO:0008006" key="4">
    <source>
        <dbReference type="Google" id="ProtNLM"/>
    </source>
</evidence>
<feature type="transmembrane region" description="Helical" evidence="1">
    <location>
        <begin position="6"/>
        <end position="23"/>
    </location>
</feature>
<proteinExistence type="predicted"/>
<evidence type="ECO:0000313" key="2">
    <source>
        <dbReference type="EMBL" id="ARP88798.1"/>
    </source>
</evidence>
<feature type="transmembrane region" description="Helical" evidence="1">
    <location>
        <begin position="30"/>
        <end position="47"/>
    </location>
</feature>
<keyword evidence="3" id="KW-1185">Reference proteome</keyword>
<keyword evidence="1" id="KW-1133">Transmembrane helix</keyword>